<name>X0YVL3_9ZZZZ</name>
<dbReference type="AlphaFoldDB" id="X0YVL3"/>
<sequence>MFGDAGEDNTLWVCNCTIGGQAADMSKDPNCHNPSHAHYDPLSPYVLSYTAAREAAAGAVQSKECMDELDEILEDTNE</sequence>
<evidence type="ECO:0000313" key="1">
    <source>
        <dbReference type="EMBL" id="GAG52348.1"/>
    </source>
</evidence>
<protein>
    <submittedName>
        <fullName evidence="1">Uncharacterized protein</fullName>
    </submittedName>
</protein>
<organism evidence="1">
    <name type="scientific">marine sediment metagenome</name>
    <dbReference type="NCBI Taxonomy" id="412755"/>
    <lineage>
        <taxon>unclassified sequences</taxon>
        <taxon>metagenomes</taxon>
        <taxon>ecological metagenomes</taxon>
    </lineage>
</organism>
<gene>
    <name evidence="1" type="ORF">S01H1_77693</name>
</gene>
<proteinExistence type="predicted"/>
<comment type="caution">
    <text evidence="1">The sequence shown here is derived from an EMBL/GenBank/DDBJ whole genome shotgun (WGS) entry which is preliminary data.</text>
</comment>
<reference evidence="1" key="1">
    <citation type="journal article" date="2014" name="Front. Microbiol.">
        <title>High frequency of phylogenetically diverse reductive dehalogenase-homologous genes in deep subseafloor sedimentary metagenomes.</title>
        <authorList>
            <person name="Kawai M."/>
            <person name="Futagami T."/>
            <person name="Toyoda A."/>
            <person name="Takaki Y."/>
            <person name="Nishi S."/>
            <person name="Hori S."/>
            <person name="Arai W."/>
            <person name="Tsubouchi T."/>
            <person name="Morono Y."/>
            <person name="Uchiyama I."/>
            <person name="Ito T."/>
            <person name="Fujiyama A."/>
            <person name="Inagaki F."/>
            <person name="Takami H."/>
        </authorList>
    </citation>
    <scope>NUCLEOTIDE SEQUENCE</scope>
    <source>
        <strain evidence="1">Expedition CK06-06</strain>
    </source>
</reference>
<feature type="non-terminal residue" evidence="1">
    <location>
        <position position="78"/>
    </location>
</feature>
<accession>X0YVL3</accession>
<dbReference type="EMBL" id="BARS01052236">
    <property type="protein sequence ID" value="GAG52348.1"/>
    <property type="molecule type" value="Genomic_DNA"/>
</dbReference>